<gene>
    <name evidence="3" type="ORF">E2C01_044990</name>
</gene>
<evidence type="ECO:0000313" key="3">
    <source>
        <dbReference type="EMBL" id="MPC51150.1"/>
    </source>
</evidence>
<feature type="compositionally biased region" description="Basic and acidic residues" evidence="2">
    <location>
        <begin position="301"/>
        <end position="314"/>
    </location>
</feature>
<name>A0A5B7FTJ6_PORTR</name>
<organism evidence="3 4">
    <name type="scientific">Portunus trituberculatus</name>
    <name type="common">Swimming crab</name>
    <name type="synonym">Neptunus trituberculatus</name>
    <dbReference type="NCBI Taxonomy" id="210409"/>
    <lineage>
        <taxon>Eukaryota</taxon>
        <taxon>Metazoa</taxon>
        <taxon>Ecdysozoa</taxon>
        <taxon>Arthropoda</taxon>
        <taxon>Crustacea</taxon>
        <taxon>Multicrustacea</taxon>
        <taxon>Malacostraca</taxon>
        <taxon>Eumalacostraca</taxon>
        <taxon>Eucarida</taxon>
        <taxon>Decapoda</taxon>
        <taxon>Pleocyemata</taxon>
        <taxon>Brachyura</taxon>
        <taxon>Eubrachyura</taxon>
        <taxon>Portunoidea</taxon>
        <taxon>Portunidae</taxon>
        <taxon>Portuninae</taxon>
        <taxon>Portunus</taxon>
    </lineage>
</organism>
<comment type="caution">
    <text evidence="3">The sequence shown here is derived from an EMBL/GenBank/DDBJ whole genome shotgun (WGS) entry which is preliminary data.</text>
</comment>
<accession>A0A5B7FTJ6</accession>
<sequence>MQPRVARLEPRLSSLLPLLSLSDPILYIFTSGTYGDVSSPTQHAPQMYRSPIKYKLRTRLSEAEARQVKQQSQEDLLSLRQCLAQAESTLTESQVSDLERELHVIGKEKQHLEASVRELKEQLTLRTQQVHLVEDENSQLIDSLRSALRQQQAEMEQLRHNLESISTEKNHLSKLHDELHGWGLFCALCCPQVDGLSSERSDLEAKLRAQDFAILQLRTELEMEKVQTRALTEEAAAQGKKARDLQECLWTQAKKWRSSSGTSTETTDHHHKQPGMSVSPSQGSSTSLTHSPESPASSSFHKVERGDEGSLSREEQLQSLLQEKDVELQDLHQRLSTQISKKNQELELLTNKLGGLEEQLYTLVKGLEASATLGDITTEVGLLLQERTQHLDSLHQSSRWLQEELSSLALENQTLNSKLVVARKLEDSFEDAQENVRRARQEAREERVASARLREDCARLQAQLDQMHHTLHQERQERKISAVVNGVKHNEFSSLLENATAALNQYQT</sequence>
<evidence type="ECO:0000256" key="2">
    <source>
        <dbReference type="SAM" id="MobiDB-lite"/>
    </source>
</evidence>
<evidence type="ECO:0000313" key="4">
    <source>
        <dbReference type="Proteomes" id="UP000324222"/>
    </source>
</evidence>
<keyword evidence="4" id="KW-1185">Reference proteome</keyword>
<dbReference type="OrthoDB" id="6361127at2759"/>
<feature type="compositionally biased region" description="Polar residues" evidence="2">
    <location>
        <begin position="276"/>
        <end position="300"/>
    </location>
</feature>
<dbReference type="AlphaFoldDB" id="A0A5B7FTJ6"/>
<feature type="coiled-coil region" evidence="1">
    <location>
        <begin position="314"/>
        <end position="359"/>
    </location>
</feature>
<keyword evidence="1" id="KW-0175">Coiled coil</keyword>
<reference evidence="3 4" key="1">
    <citation type="submission" date="2019-05" db="EMBL/GenBank/DDBJ databases">
        <title>Another draft genome of Portunus trituberculatus and its Hox gene families provides insights of decapod evolution.</title>
        <authorList>
            <person name="Jeong J.-H."/>
            <person name="Song I."/>
            <person name="Kim S."/>
            <person name="Choi T."/>
            <person name="Kim D."/>
            <person name="Ryu S."/>
            <person name="Kim W."/>
        </authorList>
    </citation>
    <scope>NUCLEOTIDE SEQUENCE [LARGE SCALE GENOMIC DNA]</scope>
    <source>
        <tissue evidence="3">Muscle</tissue>
    </source>
</reference>
<feature type="coiled-coil region" evidence="1">
    <location>
        <begin position="95"/>
        <end position="175"/>
    </location>
</feature>
<feature type="region of interest" description="Disordered" evidence="2">
    <location>
        <begin position="259"/>
        <end position="314"/>
    </location>
</feature>
<protein>
    <submittedName>
        <fullName evidence="3">Uncharacterized protein</fullName>
    </submittedName>
</protein>
<proteinExistence type="predicted"/>
<feature type="coiled-coil region" evidence="1">
    <location>
        <begin position="422"/>
        <end position="477"/>
    </location>
</feature>
<dbReference type="Proteomes" id="UP000324222">
    <property type="component" value="Unassembled WGS sequence"/>
</dbReference>
<dbReference type="EMBL" id="VSRR010009983">
    <property type="protein sequence ID" value="MPC51150.1"/>
    <property type="molecule type" value="Genomic_DNA"/>
</dbReference>
<evidence type="ECO:0000256" key="1">
    <source>
        <dbReference type="SAM" id="Coils"/>
    </source>
</evidence>